<feature type="domain" description="HECT" evidence="5">
    <location>
        <begin position="2757"/>
        <end position="3107"/>
    </location>
</feature>
<dbReference type="Gene3D" id="3.30.2410.10">
    <property type="entry name" value="Hect, E3 ligase catalytic domain"/>
    <property type="match status" value="1"/>
</dbReference>
<evidence type="ECO:0000259" key="4">
    <source>
        <dbReference type="PROSITE" id="PS50188"/>
    </source>
</evidence>
<keyword evidence="1 2" id="KW-0833">Ubl conjugation pathway</keyword>
<dbReference type="InterPro" id="IPR013320">
    <property type="entry name" value="ConA-like_dom_sf"/>
</dbReference>
<evidence type="ECO:0000313" key="7">
    <source>
        <dbReference type="Proteomes" id="UP000663828"/>
    </source>
</evidence>
<name>A0A814D5Z8_ADIRI</name>
<dbReference type="InterPro" id="IPR003877">
    <property type="entry name" value="SPRY_dom"/>
</dbReference>
<feature type="domain" description="B30.2/SPRY" evidence="4">
    <location>
        <begin position="1432"/>
        <end position="1646"/>
    </location>
</feature>
<evidence type="ECO:0000256" key="3">
    <source>
        <dbReference type="SAM" id="MobiDB-lite"/>
    </source>
</evidence>
<feature type="region of interest" description="Disordered" evidence="3">
    <location>
        <begin position="127"/>
        <end position="149"/>
    </location>
</feature>
<dbReference type="Gene3D" id="3.90.1750.10">
    <property type="entry name" value="Hect, E3 ligase catalytic domains"/>
    <property type="match status" value="1"/>
</dbReference>
<organism evidence="6 7">
    <name type="scientific">Adineta ricciae</name>
    <name type="common">Rotifer</name>
    <dbReference type="NCBI Taxonomy" id="249248"/>
    <lineage>
        <taxon>Eukaryota</taxon>
        <taxon>Metazoa</taxon>
        <taxon>Spiralia</taxon>
        <taxon>Gnathifera</taxon>
        <taxon>Rotifera</taxon>
        <taxon>Eurotatoria</taxon>
        <taxon>Bdelloidea</taxon>
        <taxon>Adinetida</taxon>
        <taxon>Adinetidae</taxon>
        <taxon>Adineta</taxon>
    </lineage>
</organism>
<dbReference type="InterPro" id="IPR001870">
    <property type="entry name" value="B30.2/SPRY"/>
</dbReference>
<dbReference type="SMART" id="SM00119">
    <property type="entry name" value="HECTc"/>
    <property type="match status" value="1"/>
</dbReference>
<comment type="caution">
    <text evidence="6">The sequence shown here is derived from an EMBL/GenBank/DDBJ whole genome shotgun (WGS) entry which is preliminary data.</text>
</comment>
<dbReference type="SMART" id="SM00449">
    <property type="entry name" value="SPRY"/>
    <property type="match status" value="1"/>
</dbReference>
<dbReference type="GO" id="GO:0004842">
    <property type="term" value="F:ubiquitin-protein transferase activity"/>
    <property type="evidence" value="ECO:0007669"/>
    <property type="project" value="InterPro"/>
</dbReference>
<feature type="compositionally biased region" description="Polar residues" evidence="3">
    <location>
        <begin position="135"/>
        <end position="149"/>
    </location>
</feature>
<feature type="active site" description="Glycyl thioester intermediate" evidence="2">
    <location>
        <position position="3071"/>
    </location>
</feature>
<keyword evidence="7" id="KW-1185">Reference proteome</keyword>
<dbReference type="SUPFAM" id="SSF56204">
    <property type="entry name" value="Hect, E3 ligase catalytic domain"/>
    <property type="match status" value="1"/>
</dbReference>
<reference evidence="6" key="1">
    <citation type="submission" date="2021-02" db="EMBL/GenBank/DDBJ databases">
        <authorList>
            <person name="Nowell W R."/>
        </authorList>
    </citation>
    <scope>NUCLEOTIDE SEQUENCE</scope>
</reference>
<evidence type="ECO:0000256" key="2">
    <source>
        <dbReference type="PROSITE-ProRule" id="PRU00104"/>
    </source>
</evidence>
<dbReference type="InterPro" id="IPR035983">
    <property type="entry name" value="Hect_E3_ubiquitin_ligase"/>
</dbReference>
<gene>
    <name evidence="6" type="ORF">XAT740_LOCUS10680</name>
</gene>
<dbReference type="PANTHER" id="PTHR46654:SF1">
    <property type="entry name" value="E3 UBIQUITIN-PROTEIN LIGASE HECTD3"/>
    <property type="match status" value="1"/>
</dbReference>
<sequence>MDEYFSKLVSLIKFSDTIPGINTILSSDNQEDVNYFLPRERHVDLQMVSEHQLIARIQRYLLTLTNATEIRTWTGEINTMLKETILPQMRNDSTLVEQTIYDVLPKIAQLKDAFRRKSAKVNQLTVPQRGESAKLRTSPSPNRLTGAARNSNKVDISQTTVVGILSRFAKHSLTLKDILPIVNLLLFDTQHRYDVQQYIRELNIHHEKTREEWKNRSRLEWIASGVNTVNAASDKVFWNPIAYLLSVSAYPSNKLLTLNKKVFTGQYVAAVIMGHIDIYHNLHADKQYQSGNLNSSLFFHFHPDTFRQLFHLIEQLVHKKDTFTNTNLKFMLNMCLRLFTTHLKYLSILSRDDDWISMTSSNENDWNDYPTDEVWQTWYDTLFSFTTNEFQNSIHARQAMKAIVYILEKRIPLFSDRLSYMFQCIEENKCSAVTVEFSSALARDTNIIAWIDFLSGESVKINQGWIILESFIGHYHQSSASVQRIAERFQQLLFAQLMKGNVSILPVFIRYMTLIFNQDITKNHLMKSFLMGLSFLTVDKDQNCSVTLFVHILPILVDFILIYSTTEVIDDGQFYYLAWLIGQISHRLITGQLIQPLEIKYAEILKLPVLSSGRESNTRNDMLFQSKMAFYSHLKPVDYTEHTPTDDREFLLSVYNNIDQGAQLLSKMRAFSKNKQRPIQKSIEQQVNDACAHLFAVYLKHYRRVNLAKEELTRDNTSQPHEKLLSLFEYAHRIQTNFATLRGQGGNCQELYEQIRRRTLFLVSSVRASHWIPAAVDSIPKAMGDFRQRSSSNSSRLLRQTFNACIRFKKLIQTSKKRVDPTRDREEVLHHSIVSCVYGEQNQWDSEELLQCMSYQHERAMFRWITYRFIYEFLSKFLKIEEKNRMMSFLAIFLPHLRGLDSEWSYLKNIPSANSRWKEEIGKVYYSIIQLLLSHLPESDTKTAILTFHLLNLSYTTGDIEYLHRYEFPQRLFTSFVTANNQSVAFETKCLGYQWFRLYVLQLWRHITNEENMHGLSEEKRIFNELKNLFIIEQNLVSSASLRHVALGSVQIGTVQNNVIVKHETNQYLMLLLRCVKMYEHVRNHCATLEYFEQLLHMYRNSTNLITILLVLKIIRQILFSLSEEQIITPVKNFLEEIFSTISDNIRSKEKSFEIITELIYIYRIIISTASPWQQNAIEQVINVIISSHNSFHSNDTKQLNDLLACLSILGGYIHSFGIGSIVQIYIGDQFDQETQLGVVLEIHSQSALPYLVQYCRTNETIWVTVDQLRIELDVLPPHLLDLPIDRITIGKIFDAIIYFIELDESLFDPVLILLLKRRSICALYRSLLTSKKLLEIFMDKPYASIIAKLSTTALSNIHRLQPTDMRLLNKRHLEQYCLSLDRCERMQQIVNDATQARQDEPGLRVWRSSPFTNNFARTNIPYSGLNSTQWAPAGSKQYVEDFKRGRIGNDEIRIVPMVSEIAGQWFLEECGINHRFSGRTYLVNENGNSAMATFIVDTLRLSRGKWYFCVRLLESQFIRIGWATDGFNPSNSKGIGQDRYSWSFNGCQSMLYNQIESPFITDNISWNTHDVCGCGIEIDGINTRINYWLNGHFLGTAFAHNFPIGPTDTICDMLPNTPETTYYPGVTLQMNDATLISSCEWIFSPEDMNECPLPEGYKPLIVPTVHTVVRYPVNAYILSVNDQDNLYQSRTTPTNKFLRDFVSRRHLQMEYPIKSSGLILSKETNGLPFEIVQSDSWTLSFDFQLSSDVSQEQICLFSLEPVLSVKLPIEKVKRSTRIAIVFSTENQSVTTYINHECMSSTVSMTIPLKLHILPAIAATVQNLAFWDEALLEEDIHNLFDSGLAHIIVDDYRLSKYKKLANTWTFKAQQQNFSDGSLVALHEPFTIEKWNQVKVEAEKDEWKYFKTIDGTDYSILQLYGNTTYLVLDKSAHPTEGYTLILDIKVNHLPAENEQLTLITLNPYTRIYLSHDGRLCATSGKTKSHSSLKLNQYVRLMITAASSSLKLYIDGELYFDTNLNKQELTINSNHIDLFHEQDLTKNTTQEDVLRVECKSITYLAKYLSNMQDDLKSPNDSLEYLVALPYSAISPSLLFAGYEKSLIKSVHKQYPTKNIYQIEQIIREQQKLAMIATRNDELRRQHDLLAKVNPSIDTAKLKSLLPFSSFDTDEKIITLGTVLFDHWNTLKQSHSSFSSDKDWFNQTVHHLDIGKKFNEWYSDKTPSTVKESDYIHRLFDINRISSEPTPVTFSDQWRNTDYSHENIPRSQFIAARIACEHGLISMYAHYTILTMLNVWSTDGSTLFPLEKFGDFTFLLTLFRLLDYHYHNTRLHTDESIDRMALLVKTVLNREFNELLKHESISMEALLNKAPFLYQLQKSTVVQMLQLIANPSLLIDDTQSMKVIQKPDLQFILKLFTLFLSSVVEPTTRKQIDIDFLFPLVFPEICIEHLFDLFLLCSTHRTKTAIVHLFSTLIQRSTKLHFSKRIRHFFCHLCPQLLPDSTSIVSYPMKTFQTAALDLVYLLYKKYKNQSLDSYFSRVCQSLHDLITFVDTLNALTDRTKQISFPELLILQSTVALDGSVRFTWEELEKSHHYFDTIADYQLIEFLNQHLLTDVSFAALIADLPSENTSSSKHYQNFPSLWHIPAHCIQTRAKFFWLFSLFVEKLVSIVDLSVPFGQSFLTDKIRSSRDYILHKIKSQLLERSLAVTAASSNDSMLSVNFNTIPANATTAAKTMFQQAYEQLHSNGHILFRRPNERLWRAQYIGMHSTDQGGPYRDSITCICADICSNRVPLFILCPNGRMNDGLNRDRWIPYVYPPNEPIPNVIKKQYRFVGQMMGMAIRKQFYLDLKFAGLVWKQLVRAEVILEDITAIDIQSFTLVNEVENTFCSMGESMDTEHDEMLTSILDDLRFEAMSADGQTYELIPGGRNIPITVENLREYCSSYRQYRLQEFSRQIEYIRQGLYSVVPGYFLSLYTARELEEAVCGKGEIDVELLKRNTNYGDDYEENSPCIQRFWTVLKTKFTEDQKKLFLKFVWGRSSLPSQDSGFTSKFVINVLRVTDGSVNGALPRAHTCSFALDLPEYSSVDVMYDRLNYAITNCSSIDGDGSMN</sequence>
<dbReference type="Gene3D" id="3.30.2160.10">
    <property type="entry name" value="Hect, E3 ligase catalytic domain"/>
    <property type="match status" value="1"/>
</dbReference>
<protein>
    <submittedName>
        <fullName evidence="6">Uncharacterized protein</fullName>
    </submittedName>
</protein>
<accession>A0A814D5Z8</accession>
<dbReference type="EMBL" id="CAJNOR010000574">
    <property type="protein sequence ID" value="CAF0951353.1"/>
    <property type="molecule type" value="Genomic_DNA"/>
</dbReference>
<evidence type="ECO:0000313" key="6">
    <source>
        <dbReference type="EMBL" id="CAF0951353.1"/>
    </source>
</evidence>
<dbReference type="Proteomes" id="UP000663828">
    <property type="component" value="Unassembled WGS sequence"/>
</dbReference>
<dbReference type="Pfam" id="PF00632">
    <property type="entry name" value="HECT"/>
    <property type="match status" value="1"/>
</dbReference>
<dbReference type="InterPro" id="IPR043136">
    <property type="entry name" value="B30.2/SPRY_sf"/>
</dbReference>
<dbReference type="PROSITE" id="PS50188">
    <property type="entry name" value="B302_SPRY"/>
    <property type="match status" value="1"/>
</dbReference>
<dbReference type="PROSITE" id="PS50237">
    <property type="entry name" value="HECT"/>
    <property type="match status" value="1"/>
</dbReference>
<dbReference type="CDD" id="cd11709">
    <property type="entry name" value="SPRY"/>
    <property type="match status" value="1"/>
</dbReference>
<evidence type="ECO:0000259" key="5">
    <source>
        <dbReference type="PROSITE" id="PS50237"/>
    </source>
</evidence>
<dbReference type="PANTHER" id="PTHR46654">
    <property type="entry name" value="E3 UBIQUITIN-PROTEIN LIGASE HECTD3"/>
    <property type="match status" value="1"/>
</dbReference>
<proteinExistence type="predicted"/>
<dbReference type="InterPro" id="IPR042469">
    <property type="entry name" value="HECTD3"/>
</dbReference>
<dbReference type="Pfam" id="PF00622">
    <property type="entry name" value="SPRY"/>
    <property type="match status" value="1"/>
</dbReference>
<dbReference type="InterPro" id="IPR000569">
    <property type="entry name" value="HECT_dom"/>
</dbReference>
<dbReference type="Gene3D" id="2.60.120.920">
    <property type="match status" value="1"/>
</dbReference>
<evidence type="ECO:0000256" key="1">
    <source>
        <dbReference type="ARBA" id="ARBA00022786"/>
    </source>
</evidence>
<dbReference type="SUPFAM" id="SSF49899">
    <property type="entry name" value="Concanavalin A-like lectins/glucanases"/>
    <property type="match status" value="1"/>
</dbReference>